<keyword evidence="6" id="KW-0028">Amino-acid biosynthesis</keyword>
<evidence type="ECO:0000259" key="13">
    <source>
        <dbReference type="Pfam" id="PF00266"/>
    </source>
</evidence>
<organism evidence="14 15">
    <name type="scientific">Heterorhabditis bacteriophora</name>
    <name type="common">Entomopathogenic nematode worm</name>
    <dbReference type="NCBI Taxonomy" id="37862"/>
    <lineage>
        <taxon>Eukaryota</taxon>
        <taxon>Metazoa</taxon>
        <taxon>Ecdysozoa</taxon>
        <taxon>Nematoda</taxon>
        <taxon>Chromadorea</taxon>
        <taxon>Rhabditida</taxon>
        <taxon>Rhabditina</taxon>
        <taxon>Rhabditomorpha</taxon>
        <taxon>Strongyloidea</taxon>
        <taxon>Heterorhabditidae</taxon>
        <taxon>Heterorhabditis</taxon>
    </lineage>
</organism>
<dbReference type="InterPro" id="IPR020578">
    <property type="entry name" value="Aminotrans_V_PyrdxlP_BS"/>
</dbReference>
<dbReference type="InterPro" id="IPR015422">
    <property type="entry name" value="PyrdxlP-dep_Trfase_small"/>
</dbReference>
<comment type="catalytic activity">
    <reaction evidence="10">
        <text>4-(phosphooxy)-L-threonine + 2-oxoglutarate = (R)-3-hydroxy-2-oxo-4-phosphooxybutanoate + L-glutamate</text>
        <dbReference type="Rhea" id="RHEA:16573"/>
        <dbReference type="ChEBI" id="CHEBI:16810"/>
        <dbReference type="ChEBI" id="CHEBI:29985"/>
        <dbReference type="ChEBI" id="CHEBI:58452"/>
        <dbReference type="ChEBI" id="CHEBI:58538"/>
        <dbReference type="EC" id="2.6.1.52"/>
    </reaction>
</comment>
<dbReference type="Gene3D" id="3.40.640.10">
    <property type="entry name" value="Type I PLP-dependent aspartate aminotransferase-like (Major domain)"/>
    <property type="match status" value="1"/>
</dbReference>
<evidence type="ECO:0000256" key="8">
    <source>
        <dbReference type="ARBA" id="ARBA00022898"/>
    </source>
</evidence>
<dbReference type="NCBIfam" id="NF003764">
    <property type="entry name" value="PRK05355.1"/>
    <property type="match status" value="1"/>
</dbReference>
<dbReference type="HAMAP" id="MF_00160">
    <property type="entry name" value="SerC_aminotrans_5"/>
    <property type="match status" value="1"/>
</dbReference>
<evidence type="ECO:0000256" key="11">
    <source>
        <dbReference type="ARBA" id="ARBA00049007"/>
    </source>
</evidence>
<dbReference type="PROSITE" id="PS00595">
    <property type="entry name" value="AA_TRANSFER_CLASS_5"/>
    <property type="match status" value="1"/>
</dbReference>
<dbReference type="PANTHER" id="PTHR43247">
    <property type="entry name" value="PHOSPHOSERINE AMINOTRANSFERASE"/>
    <property type="match status" value="1"/>
</dbReference>
<dbReference type="PIRSF" id="PIRSF000525">
    <property type="entry name" value="SerC"/>
    <property type="match status" value="1"/>
</dbReference>
<dbReference type="UniPathway" id="UPA00244">
    <property type="reaction ID" value="UER00311"/>
</dbReference>
<dbReference type="SUPFAM" id="SSF53383">
    <property type="entry name" value="PLP-dependent transferases"/>
    <property type="match status" value="1"/>
</dbReference>
<dbReference type="EC" id="2.6.1.52" evidence="4"/>
<reference evidence="15" key="1">
    <citation type="submission" date="2016-11" db="UniProtKB">
        <authorList>
            <consortium name="WormBaseParasite"/>
        </authorList>
    </citation>
    <scope>IDENTIFICATION</scope>
</reference>
<evidence type="ECO:0000313" key="14">
    <source>
        <dbReference type="Proteomes" id="UP000095283"/>
    </source>
</evidence>
<evidence type="ECO:0000256" key="10">
    <source>
        <dbReference type="ARBA" id="ARBA00047630"/>
    </source>
</evidence>
<dbReference type="InterPro" id="IPR015421">
    <property type="entry name" value="PyrdxlP-dep_Trfase_major"/>
</dbReference>
<dbReference type="FunFam" id="3.40.640.10:FF:000010">
    <property type="entry name" value="Phosphoserine aminotransferase"/>
    <property type="match status" value="1"/>
</dbReference>
<feature type="domain" description="Aminotransferase class V" evidence="13">
    <location>
        <begin position="78"/>
        <end position="304"/>
    </location>
</feature>
<accession>A0A1I7X3R3</accession>
<dbReference type="GO" id="GO:0005737">
    <property type="term" value="C:cytoplasm"/>
    <property type="evidence" value="ECO:0007669"/>
    <property type="project" value="TreeGrafter"/>
</dbReference>
<dbReference type="InterPro" id="IPR000192">
    <property type="entry name" value="Aminotrans_V_dom"/>
</dbReference>
<evidence type="ECO:0000256" key="3">
    <source>
        <dbReference type="ARBA" id="ARBA00006904"/>
    </source>
</evidence>
<keyword evidence="14" id="KW-1185">Reference proteome</keyword>
<evidence type="ECO:0000256" key="7">
    <source>
        <dbReference type="ARBA" id="ARBA00022679"/>
    </source>
</evidence>
<dbReference type="GO" id="GO:0004648">
    <property type="term" value="F:O-phospho-L-serine:2-oxoglutarate aminotransferase activity"/>
    <property type="evidence" value="ECO:0007669"/>
    <property type="project" value="UniProtKB-EC"/>
</dbReference>
<dbReference type="UniPathway" id="UPA00135">
    <property type="reaction ID" value="UER00197"/>
</dbReference>
<dbReference type="GO" id="GO:0030170">
    <property type="term" value="F:pyridoxal phosphate binding"/>
    <property type="evidence" value="ECO:0007669"/>
    <property type="project" value="TreeGrafter"/>
</dbReference>
<dbReference type="InterPro" id="IPR022278">
    <property type="entry name" value="Pser_aminoTfrase"/>
</dbReference>
<feature type="domain" description="Aminotransferase class V" evidence="13">
    <location>
        <begin position="1"/>
        <end position="55"/>
    </location>
</feature>
<sequence length="317" mass="35310">MSHRSKEFAEVLEETKSLFRDVMSVPDNFEIMFMHGGGTGQFAAIPLNLKHTFADYIVTGAWSGKAAQEAEKFIHVKRASIKSDAAYLYYCANETVHGIEFHEPPHSIHGVPLVADISSNFLSRPFDFRHHGVVFGGTQKNLGAAGITIAMVRKDLIGKQLPITPAVFSYKEMQDNNSLYNTPAVYGIYITNLVLKWIRDQGGVEAIYETNLKANMIYNIIDSSNGFYHCAIDKRYRSNMNVCFRIGGESGDDAKEAEFLKGAAERHMISLKGHRINGTDVFSRSVGGIRASLYNAVTLSDTEVLATWMNEFLAKYS</sequence>
<protein>
    <recommendedName>
        <fullName evidence="4">phosphoserine transaminase</fullName>
        <ecNumber evidence="4">2.6.1.52</ecNumber>
    </recommendedName>
</protein>
<keyword evidence="5" id="KW-0032">Aminotransferase</keyword>
<evidence type="ECO:0000256" key="1">
    <source>
        <dbReference type="ARBA" id="ARBA00001933"/>
    </source>
</evidence>
<dbReference type="InterPro" id="IPR015424">
    <property type="entry name" value="PyrdxlP-dep_Trfase"/>
</dbReference>
<evidence type="ECO:0000256" key="9">
    <source>
        <dbReference type="ARBA" id="ARBA00023299"/>
    </source>
</evidence>
<evidence type="ECO:0000256" key="12">
    <source>
        <dbReference type="RuleBase" id="RU004504"/>
    </source>
</evidence>
<comment type="similarity">
    <text evidence="3">Belongs to the class-V pyridoxal-phosphate-dependent aminotransferase family. SerC subfamily.</text>
</comment>
<dbReference type="WBParaSite" id="Hba_12102">
    <property type="protein sequence ID" value="Hba_12102"/>
    <property type="gene ID" value="Hba_12102"/>
</dbReference>
<comment type="catalytic activity">
    <reaction evidence="11">
        <text>O-phospho-L-serine + 2-oxoglutarate = 3-phosphooxypyruvate + L-glutamate</text>
        <dbReference type="Rhea" id="RHEA:14329"/>
        <dbReference type="ChEBI" id="CHEBI:16810"/>
        <dbReference type="ChEBI" id="CHEBI:18110"/>
        <dbReference type="ChEBI" id="CHEBI:29985"/>
        <dbReference type="ChEBI" id="CHEBI:57524"/>
        <dbReference type="EC" id="2.6.1.52"/>
    </reaction>
</comment>
<dbReference type="Proteomes" id="UP000095283">
    <property type="component" value="Unplaced"/>
</dbReference>
<dbReference type="PANTHER" id="PTHR43247:SF1">
    <property type="entry name" value="PHOSPHOSERINE AMINOTRANSFERASE"/>
    <property type="match status" value="1"/>
</dbReference>
<dbReference type="AlphaFoldDB" id="A0A1I7X3R3"/>
<proteinExistence type="inferred from homology"/>
<dbReference type="Pfam" id="PF00266">
    <property type="entry name" value="Aminotran_5"/>
    <property type="match status" value="2"/>
</dbReference>
<evidence type="ECO:0000313" key="15">
    <source>
        <dbReference type="WBParaSite" id="Hba_12102"/>
    </source>
</evidence>
<keyword evidence="8" id="KW-0663">Pyridoxal phosphate</keyword>
<keyword evidence="9" id="KW-0718">Serine biosynthesis</keyword>
<dbReference type="GO" id="GO:0006564">
    <property type="term" value="P:L-serine biosynthetic process"/>
    <property type="evidence" value="ECO:0007669"/>
    <property type="project" value="UniProtKB-KW"/>
</dbReference>
<comment type="cofactor">
    <cofactor evidence="1 12">
        <name>pyridoxal 5'-phosphate</name>
        <dbReference type="ChEBI" id="CHEBI:597326"/>
    </cofactor>
</comment>
<dbReference type="FunFam" id="3.90.1150.10:FF:000006">
    <property type="entry name" value="Phosphoserine aminotransferase"/>
    <property type="match status" value="1"/>
</dbReference>
<evidence type="ECO:0000256" key="6">
    <source>
        <dbReference type="ARBA" id="ARBA00022605"/>
    </source>
</evidence>
<name>A0A1I7X3R3_HETBA</name>
<keyword evidence="7" id="KW-0808">Transferase</keyword>
<evidence type="ECO:0000256" key="4">
    <source>
        <dbReference type="ARBA" id="ARBA00013030"/>
    </source>
</evidence>
<evidence type="ECO:0000256" key="5">
    <source>
        <dbReference type="ARBA" id="ARBA00022576"/>
    </source>
</evidence>
<comment type="pathway">
    <text evidence="2">Amino-acid biosynthesis; L-serine biosynthesis; L-serine from 3-phospho-D-glycerate: step 2/3.</text>
</comment>
<dbReference type="Gene3D" id="3.90.1150.10">
    <property type="entry name" value="Aspartate Aminotransferase, domain 1"/>
    <property type="match status" value="1"/>
</dbReference>
<evidence type="ECO:0000256" key="2">
    <source>
        <dbReference type="ARBA" id="ARBA00005099"/>
    </source>
</evidence>